<feature type="domain" description="Reverse transcriptase Ty1/copia-type" evidence="2">
    <location>
        <begin position="489"/>
        <end position="606"/>
    </location>
</feature>
<feature type="region of interest" description="Disordered" evidence="1">
    <location>
        <begin position="286"/>
        <end position="331"/>
    </location>
</feature>
<dbReference type="InterPro" id="IPR013103">
    <property type="entry name" value="RVT_2"/>
</dbReference>
<dbReference type="PANTHER" id="PTHR11439">
    <property type="entry name" value="GAG-POL-RELATED RETROTRANSPOSON"/>
    <property type="match status" value="1"/>
</dbReference>
<dbReference type="EMBL" id="OIVN01002194">
    <property type="protein sequence ID" value="SPD01399.1"/>
    <property type="molecule type" value="Genomic_DNA"/>
</dbReference>
<feature type="compositionally biased region" description="Low complexity" evidence="1">
    <location>
        <begin position="318"/>
        <end position="327"/>
    </location>
</feature>
<accession>A0A2N9GPP9</accession>
<name>A0A2N9GPP9_FAGSY</name>
<gene>
    <name evidence="3" type="ORF">FSB_LOCUS29281</name>
</gene>
<evidence type="ECO:0000313" key="3">
    <source>
        <dbReference type="EMBL" id="SPD01399.1"/>
    </source>
</evidence>
<dbReference type="CDD" id="cd09272">
    <property type="entry name" value="RNase_HI_RT_Ty1"/>
    <property type="match status" value="1"/>
</dbReference>
<proteinExistence type="predicted"/>
<evidence type="ECO:0000259" key="2">
    <source>
        <dbReference type="Pfam" id="PF07727"/>
    </source>
</evidence>
<organism evidence="3">
    <name type="scientific">Fagus sylvatica</name>
    <name type="common">Beechnut</name>
    <dbReference type="NCBI Taxonomy" id="28930"/>
    <lineage>
        <taxon>Eukaryota</taxon>
        <taxon>Viridiplantae</taxon>
        <taxon>Streptophyta</taxon>
        <taxon>Embryophyta</taxon>
        <taxon>Tracheophyta</taxon>
        <taxon>Spermatophyta</taxon>
        <taxon>Magnoliopsida</taxon>
        <taxon>eudicotyledons</taxon>
        <taxon>Gunneridae</taxon>
        <taxon>Pentapetalae</taxon>
        <taxon>rosids</taxon>
        <taxon>fabids</taxon>
        <taxon>Fagales</taxon>
        <taxon>Fagaceae</taxon>
        <taxon>Fagus</taxon>
    </lineage>
</organism>
<sequence length="818" mass="91574">MGQEVHHLKQAIAAFKQESLIVSDYYTTLKGLWDELLNYRPISNCSCGAKCICGLSRILMEYQHYDYVHSFLMGLNESYAAVRGQILLMEPLPGINKKVLLLISRMDNGVNQTYLYPSVGPNAFLSRFDNIRQPQYPRKDKPTCSHYGFKSHTAEKCYKLHGYPPGFRGRNTVNKSIAVANQVSGSFPSPSIPQDGNQNICNLIAQCQQLLNVLTAQIYQNCPQSDPSNAPTNQVSANQGSYQNAHQGCYFGYCDSTPFTTTIKYGSPSSHDPVYTSHTEEFIVPSPHIPLINPSSPTSSNSSIDSSASSSHSDHDAPSSPISPISRPLRKSTRLTKQPTYLQDYHCHLAKSHSFCTKPHTTPYPLSSNISYTHLSPSHRSFALAVTAISEPTSFAQANQNPHWQVAMAAELTALADNNTWSLTSLPPGKHPISCKWVYKVKLKVDGTLERYKARLVAKGTLLAVASAQQWSLVQLDVMNAFLHGDLTKEASRQWFAKFSATIIKQGFIQSKSDYSLFTRLQGNTFIALLVYLDDVLLANIESVHVLKDSLHSEFKLKDLGNLKYFLGLEVARSTKGISLCQRKYALDILSDSGMLGCKPVTTPMEQNLKLCQSDGEFLANPSIYRRLVGRLLYLTVTRPDISFTMQKLSQFMAKPSNEHLTAAYRVLKYIKDTRRFVTGYFVFLGDSLISWKSKKQHTVSRSSTEAKYRAMASVVCEFMWLLPLLKDFQIDHLKEALLFFDSQAAIHIAANPVYHERTKHIELDYHLVREKIQDGLVRTLNVSSQNQLADLMTKALGSAQFHSLLSKMGINNIYAPS</sequence>
<evidence type="ECO:0000256" key="1">
    <source>
        <dbReference type="SAM" id="MobiDB-lite"/>
    </source>
</evidence>
<dbReference type="PANTHER" id="PTHR11439:SF470">
    <property type="entry name" value="CYSTEINE-RICH RLK (RECEPTOR-LIKE PROTEIN KINASE) 8"/>
    <property type="match status" value="1"/>
</dbReference>
<feature type="compositionally biased region" description="Low complexity" evidence="1">
    <location>
        <begin position="289"/>
        <end position="311"/>
    </location>
</feature>
<protein>
    <recommendedName>
        <fullName evidence="2">Reverse transcriptase Ty1/copia-type domain-containing protein</fullName>
    </recommendedName>
</protein>
<dbReference type="SUPFAM" id="SSF56672">
    <property type="entry name" value="DNA/RNA polymerases"/>
    <property type="match status" value="1"/>
</dbReference>
<dbReference type="InterPro" id="IPR043502">
    <property type="entry name" value="DNA/RNA_pol_sf"/>
</dbReference>
<dbReference type="AlphaFoldDB" id="A0A2N9GPP9"/>
<reference evidence="3" key="1">
    <citation type="submission" date="2018-02" db="EMBL/GenBank/DDBJ databases">
        <authorList>
            <person name="Cohen D.B."/>
            <person name="Kent A.D."/>
        </authorList>
    </citation>
    <scope>NUCLEOTIDE SEQUENCE</scope>
</reference>
<dbReference type="Pfam" id="PF07727">
    <property type="entry name" value="RVT_2"/>
    <property type="match status" value="1"/>
</dbReference>